<dbReference type="InterPro" id="IPR010917">
    <property type="entry name" value="TonB_rcpt_CS"/>
</dbReference>
<evidence type="ECO:0000256" key="4">
    <source>
        <dbReference type="ARBA" id="ARBA00022452"/>
    </source>
</evidence>
<name>A0A7W6H3K7_9RHOB</name>
<keyword evidence="9 10" id="KW-0998">Cell outer membrane</keyword>
<evidence type="ECO:0000256" key="9">
    <source>
        <dbReference type="ARBA" id="ARBA00023237"/>
    </source>
</evidence>
<dbReference type="Pfam" id="PF07715">
    <property type="entry name" value="Plug"/>
    <property type="match status" value="1"/>
</dbReference>
<evidence type="ECO:0000256" key="2">
    <source>
        <dbReference type="ARBA" id="ARBA00009810"/>
    </source>
</evidence>
<comment type="subcellular location">
    <subcellularLocation>
        <location evidence="1 10">Cell outer membrane</location>
        <topology evidence="1 10">Multi-pass membrane protein</topology>
    </subcellularLocation>
</comment>
<dbReference type="InterPro" id="IPR000531">
    <property type="entry name" value="Beta-barrel_TonB"/>
</dbReference>
<dbReference type="PROSITE" id="PS01156">
    <property type="entry name" value="TONB_DEPENDENT_REC_2"/>
    <property type="match status" value="1"/>
</dbReference>
<evidence type="ECO:0000256" key="7">
    <source>
        <dbReference type="ARBA" id="ARBA00023077"/>
    </source>
</evidence>
<dbReference type="Gene3D" id="2.40.170.20">
    <property type="entry name" value="TonB-dependent receptor, beta-barrel domain"/>
    <property type="match status" value="1"/>
</dbReference>
<keyword evidence="6 14" id="KW-0732">Signal</keyword>
<evidence type="ECO:0000256" key="1">
    <source>
        <dbReference type="ARBA" id="ARBA00004571"/>
    </source>
</evidence>
<dbReference type="Proteomes" id="UP000530268">
    <property type="component" value="Unassembled WGS sequence"/>
</dbReference>
<dbReference type="InterPro" id="IPR036942">
    <property type="entry name" value="Beta-barrel_TonB_sf"/>
</dbReference>
<sequence>MLPSRFLMTLTAMLWATTALSQSNEPFQLNTIVLDAAAENDNSVEVTAEDIVRQNPADIQDLFKSEPTVSVGSSIPASQKLYVNGVEETNFSVTIDGARQNNKIFHHNATTLIDPSLLKAVRVDPGVASADAGAGALAGSVAYETRDVDDLLADDLSFGGFVKSEYDSNGDIFTESGSVYGRKGGFEYLGFLKIADGNYRDDGAGDAIIGSGTNMMSGLGKIAYKTVNGDRFEFSVEQVSDDDARPYRANIGQIFGGRPVPLTRNYDLTRQNFVFTYTNETPTGWWDPTIKLAYSKTDLIIDETDQYIDGTTSSLNGKIENRFALEQGSITAGVDFYSDKASLDYRYLSDSAFDENGEEEALNIGIYAQARLDLNQRTRVSYGVRGDFQEFTGADGNIYSDKGLSGNLSAEFDVNDQLTLSAGYSQVWGGTFLAENFIINPAWTYPAEGIEAVQSKNLFFAANADLGAWDLSGKIFRTDIDNARAPSYGGGSDLTASLESRGFELGLGYAWENGFARIGYANIDSDVNGRAADSYTGNYLTTPLGEVITLEVAHRIPQHGLTIGADAQLVLSETDTYDTATGGAGPTLPSYEVVNAFIQWEPNQLENWTLRAEVNNLFDADYSSRATYGQEFATVETLSEAGRSLKVSASLKF</sequence>
<dbReference type="InterPro" id="IPR010916">
    <property type="entry name" value="TonB_box_CS"/>
</dbReference>
<dbReference type="PANTHER" id="PTHR30069:SF41">
    <property type="entry name" value="HEME_HEMOPEXIN UTILIZATION PROTEIN C"/>
    <property type="match status" value="1"/>
</dbReference>
<comment type="similarity">
    <text evidence="2 10 13">Belongs to the TonB-dependent receptor family.</text>
</comment>
<dbReference type="GO" id="GO:0009279">
    <property type="term" value="C:cell outer membrane"/>
    <property type="evidence" value="ECO:0007669"/>
    <property type="project" value="UniProtKB-SubCell"/>
</dbReference>
<dbReference type="InterPro" id="IPR037066">
    <property type="entry name" value="Plug_dom_sf"/>
</dbReference>
<feature type="domain" description="TonB-dependent receptor-like beta-barrel" evidence="15">
    <location>
        <begin position="241"/>
        <end position="617"/>
    </location>
</feature>
<dbReference type="InterPro" id="IPR012910">
    <property type="entry name" value="Plug_dom"/>
</dbReference>
<reference evidence="17 18" key="1">
    <citation type="submission" date="2020-08" db="EMBL/GenBank/DDBJ databases">
        <title>Genomic Encyclopedia of Type Strains, Phase IV (KMG-IV): sequencing the most valuable type-strain genomes for metagenomic binning, comparative biology and taxonomic classification.</title>
        <authorList>
            <person name="Goeker M."/>
        </authorList>
    </citation>
    <scope>NUCLEOTIDE SEQUENCE [LARGE SCALE GENOMIC DNA]</scope>
    <source>
        <strain evidence="17 18">DSM 102234</strain>
    </source>
</reference>
<dbReference type="InterPro" id="IPR039426">
    <property type="entry name" value="TonB-dep_rcpt-like"/>
</dbReference>
<evidence type="ECO:0000256" key="13">
    <source>
        <dbReference type="RuleBase" id="RU003357"/>
    </source>
</evidence>
<comment type="caution">
    <text evidence="17">The sequence shown here is derived from an EMBL/GenBank/DDBJ whole genome shotgun (WGS) entry which is preliminary data.</text>
</comment>
<keyword evidence="4 10" id="KW-1134">Transmembrane beta strand</keyword>
<keyword evidence="7 11" id="KW-0798">TonB box</keyword>
<dbReference type="Pfam" id="PF00593">
    <property type="entry name" value="TonB_dep_Rec_b-barrel"/>
    <property type="match status" value="1"/>
</dbReference>
<accession>A0A7W6H3K7</accession>
<feature type="domain" description="TonB-dependent receptor plug" evidence="16">
    <location>
        <begin position="42"/>
        <end position="139"/>
    </location>
</feature>
<feature type="signal peptide" evidence="14">
    <location>
        <begin position="1"/>
        <end position="21"/>
    </location>
</feature>
<evidence type="ECO:0000256" key="12">
    <source>
        <dbReference type="PROSITE-ProRule" id="PRU10144"/>
    </source>
</evidence>
<feature type="short sequence motif" description="TonB box" evidence="11">
    <location>
        <begin position="43"/>
        <end position="49"/>
    </location>
</feature>
<evidence type="ECO:0000256" key="5">
    <source>
        <dbReference type="ARBA" id="ARBA00022692"/>
    </source>
</evidence>
<dbReference type="PANTHER" id="PTHR30069">
    <property type="entry name" value="TONB-DEPENDENT OUTER MEMBRANE RECEPTOR"/>
    <property type="match status" value="1"/>
</dbReference>
<dbReference type="GO" id="GO:0044718">
    <property type="term" value="P:siderophore transmembrane transport"/>
    <property type="evidence" value="ECO:0007669"/>
    <property type="project" value="TreeGrafter"/>
</dbReference>
<evidence type="ECO:0000313" key="18">
    <source>
        <dbReference type="Proteomes" id="UP000530268"/>
    </source>
</evidence>
<keyword evidence="18" id="KW-1185">Reference proteome</keyword>
<evidence type="ECO:0000256" key="3">
    <source>
        <dbReference type="ARBA" id="ARBA00022448"/>
    </source>
</evidence>
<evidence type="ECO:0000256" key="14">
    <source>
        <dbReference type="SAM" id="SignalP"/>
    </source>
</evidence>
<dbReference type="PROSITE" id="PS00430">
    <property type="entry name" value="TONB_DEPENDENT_REC_1"/>
    <property type="match status" value="1"/>
</dbReference>
<dbReference type="PROSITE" id="PS52016">
    <property type="entry name" value="TONB_DEPENDENT_REC_3"/>
    <property type="match status" value="1"/>
</dbReference>
<proteinExistence type="inferred from homology"/>
<keyword evidence="3 10" id="KW-0813">Transport</keyword>
<feature type="short sequence motif" description="TonB C-terminal box" evidence="12">
    <location>
        <begin position="636"/>
        <end position="653"/>
    </location>
</feature>
<evidence type="ECO:0000256" key="11">
    <source>
        <dbReference type="PROSITE-ProRule" id="PRU10143"/>
    </source>
</evidence>
<evidence type="ECO:0000256" key="10">
    <source>
        <dbReference type="PROSITE-ProRule" id="PRU01360"/>
    </source>
</evidence>
<gene>
    <name evidence="17" type="ORF">GGR95_003625</name>
</gene>
<organism evidence="17 18">
    <name type="scientific">Sulfitobacter undariae</name>
    <dbReference type="NCBI Taxonomy" id="1563671"/>
    <lineage>
        <taxon>Bacteria</taxon>
        <taxon>Pseudomonadati</taxon>
        <taxon>Pseudomonadota</taxon>
        <taxon>Alphaproteobacteria</taxon>
        <taxon>Rhodobacterales</taxon>
        <taxon>Roseobacteraceae</taxon>
        <taxon>Sulfitobacter</taxon>
    </lineage>
</organism>
<dbReference type="EMBL" id="JACIEI010000023">
    <property type="protein sequence ID" value="MBB3995959.1"/>
    <property type="molecule type" value="Genomic_DNA"/>
</dbReference>
<keyword evidence="17" id="KW-0675">Receptor</keyword>
<dbReference type="SUPFAM" id="SSF56935">
    <property type="entry name" value="Porins"/>
    <property type="match status" value="1"/>
</dbReference>
<evidence type="ECO:0000259" key="15">
    <source>
        <dbReference type="Pfam" id="PF00593"/>
    </source>
</evidence>
<keyword evidence="5 10" id="KW-0812">Transmembrane</keyword>
<dbReference type="Gene3D" id="2.170.130.10">
    <property type="entry name" value="TonB-dependent receptor, plug domain"/>
    <property type="match status" value="1"/>
</dbReference>
<evidence type="ECO:0000259" key="16">
    <source>
        <dbReference type="Pfam" id="PF07715"/>
    </source>
</evidence>
<protein>
    <submittedName>
        <fullName evidence="17">Hemoglobin/transferrin/lactoferrin receptor protein</fullName>
    </submittedName>
</protein>
<evidence type="ECO:0000313" key="17">
    <source>
        <dbReference type="EMBL" id="MBB3995959.1"/>
    </source>
</evidence>
<dbReference type="GO" id="GO:0015344">
    <property type="term" value="F:siderophore uptake transmembrane transporter activity"/>
    <property type="evidence" value="ECO:0007669"/>
    <property type="project" value="TreeGrafter"/>
</dbReference>
<keyword evidence="8 10" id="KW-0472">Membrane</keyword>
<evidence type="ECO:0000256" key="8">
    <source>
        <dbReference type="ARBA" id="ARBA00023136"/>
    </source>
</evidence>
<feature type="chain" id="PRO_5031177262" evidence="14">
    <location>
        <begin position="22"/>
        <end position="653"/>
    </location>
</feature>
<evidence type="ECO:0000256" key="6">
    <source>
        <dbReference type="ARBA" id="ARBA00022729"/>
    </source>
</evidence>
<dbReference type="AlphaFoldDB" id="A0A7W6H3K7"/>